<dbReference type="SMART" id="SM00342">
    <property type="entry name" value="HTH_ARAC"/>
    <property type="match status" value="1"/>
</dbReference>
<dbReference type="FunFam" id="1.10.10.60:FF:000132">
    <property type="entry name" value="AraC family transcriptional regulator"/>
    <property type="match status" value="1"/>
</dbReference>
<evidence type="ECO:0000256" key="7">
    <source>
        <dbReference type="SAM" id="MobiDB-lite"/>
    </source>
</evidence>
<dbReference type="Gene3D" id="2.60.120.10">
    <property type="entry name" value="Jelly Rolls"/>
    <property type="match status" value="1"/>
</dbReference>
<evidence type="ECO:0000256" key="6">
    <source>
        <dbReference type="ARBA" id="ARBA00079449"/>
    </source>
</evidence>
<feature type="compositionally biased region" description="Polar residues" evidence="7">
    <location>
        <begin position="32"/>
        <end position="42"/>
    </location>
</feature>
<evidence type="ECO:0000256" key="3">
    <source>
        <dbReference type="ARBA" id="ARBA00023125"/>
    </source>
</evidence>
<evidence type="ECO:0000256" key="1">
    <source>
        <dbReference type="ARBA" id="ARBA00022491"/>
    </source>
</evidence>
<dbReference type="InterPro" id="IPR018060">
    <property type="entry name" value="HTH_AraC"/>
</dbReference>
<dbReference type="PROSITE" id="PS00041">
    <property type="entry name" value="HTH_ARAC_FAMILY_1"/>
    <property type="match status" value="1"/>
</dbReference>
<name>A0A1H7UWR6_STRJI</name>
<proteinExistence type="predicted"/>
<evidence type="ECO:0000259" key="8">
    <source>
        <dbReference type="PROSITE" id="PS01124"/>
    </source>
</evidence>
<feature type="domain" description="HTH araC/xylS-type" evidence="8">
    <location>
        <begin position="191"/>
        <end position="288"/>
    </location>
</feature>
<dbReference type="InterPro" id="IPR011051">
    <property type="entry name" value="RmlC_Cupin_sf"/>
</dbReference>
<dbReference type="SUPFAM" id="SSF46689">
    <property type="entry name" value="Homeodomain-like"/>
    <property type="match status" value="1"/>
</dbReference>
<accession>A0A1H7UWR6</accession>
<dbReference type="InterPro" id="IPR018062">
    <property type="entry name" value="HTH_AraC-typ_CS"/>
</dbReference>
<evidence type="ECO:0000313" key="10">
    <source>
        <dbReference type="Proteomes" id="UP000183015"/>
    </source>
</evidence>
<dbReference type="eggNOG" id="COG2207">
    <property type="taxonomic scope" value="Bacteria"/>
</dbReference>
<dbReference type="AlphaFoldDB" id="A0A1H7UWR6"/>
<dbReference type="InterPro" id="IPR009057">
    <property type="entry name" value="Homeodomain-like_sf"/>
</dbReference>
<gene>
    <name evidence="9" type="ORF">SAMN05414137_116216</name>
</gene>
<dbReference type="Proteomes" id="UP000183015">
    <property type="component" value="Unassembled WGS sequence"/>
</dbReference>
<dbReference type="CDD" id="cd06124">
    <property type="entry name" value="cupin_NimR-like_N"/>
    <property type="match status" value="1"/>
</dbReference>
<evidence type="ECO:0000256" key="4">
    <source>
        <dbReference type="ARBA" id="ARBA00023163"/>
    </source>
</evidence>
<keyword evidence="1" id="KW-0678">Repressor</keyword>
<dbReference type="PROSITE" id="PS01124">
    <property type="entry name" value="HTH_ARAC_FAMILY_2"/>
    <property type="match status" value="1"/>
</dbReference>
<dbReference type="GO" id="GO:0003700">
    <property type="term" value="F:DNA-binding transcription factor activity"/>
    <property type="evidence" value="ECO:0007669"/>
    <property type="project" value="InterPro"/>
</dbReference>
<dbReference type="Gene3D" id="1.10.10.60">
    <property type="entry name" value="Homeodomain-like"/>
    <property type="match status" value="1"/>
</dbReference>
<dbReference type="PANTHER" id="PTHR11019:SF199">
    <property type="entry name" value="HTH-TYPE TRANSCRIPTIONAL REGULATOR NIMR"/>
    <property type="match status" value="1"/>
</dbReference>
<dbReference type="GO" id="GO:0043565">
    <property type="term" value="F:sequence-specific DNA binding"/>
    <property type="evidence" value="ECO:0007669"/>
    <property type="project" value="InterPro"/>
</dbReference>
<dbReference type="SUPFAM" id="SSF51182">
    <property type="entry name" value="RmlC-like cupins"/>
    <property type="match status" value="1"/>
</dbReference>
<dbReference type="STRING" id="235985.SAMN05414137_116216"/>
<keyword evidence="4" id="KW-0804">Transcription</keyword>
<keyword evidence="10" id="KW-1185">Reference proteome</keyword>
<protein>
    <recommendedName>
        <fullName evidence="5">HTH-type transcriptional regulator RipA</fullName>
    </recommendedName>
    <alternativeName>
        <fullName evidence="6">Repressor of iron proteins A</fullName>
    </alternativeName>
</protein>
<keyword evidence="2" id="KW-0805">Transcription regulation</keyword>
<evidence type="ECO:0000256" key="5">
    <source>
        <dbReference type="ARBA" id="ARBA00074140"/>
    </source>
</evidence>
<dbReference type="Pfam" id="PF12833">
    <property type="entry name" value="HTH_18"/>
    <property type="match status" value="1"/>
</dbReference>
<dbReference type="InterPro" id="IPR014710">
    <property type="entry name" value="RmlC-like_jellyroll"/>
</dbReference>
<organism evidence="9 10">
    <name type="scientific">Streptacidiphilus jiangxiensis</name>
    <dbReference type="NCBI Taxonomy" id="235985"/>
    <lineage>
        <taxon>Bacteria</taxon>
        <taxon>Bacillati</taxon>
        <taxon>Actinomycetota</taxon>
        <taxon>Actinomycetes</taxon>
        <taxon>Kitasatosporales</taxon>
        <taxon>Streptomycetaceae</taxon>
        <taxon>Streptacidiphilus</taxon>
    </lineage>
</organism>
<reference evidence="10" key="1">
    <citation type="submission" date="2016-10" db="EMBL/GenBank/DDBJ databases">
        <authorList>
            <person name="Varghese N."/>
        </authorList>
    </citation>
    <scope>NUCLEOTIDE SEQUENCE [LARGE SCALE GENOMIC DNA]</scope>
    <source>
        <strain evidence="10">DSM 45096 / BCRC 16803 / CGMCC 4.1857 / CIP 109030 / JCM 12277 / KCTC 19219 / NBRC 100920 / 33214</strain>
    </source>
</reference>
<evidence type="ECO:0000313" key="9">
    <source>
        <dbReference type="EMBL" id="SEM01274.1"/>
    </source>
</evidence>
<dbReference type="PANTHER" id="PTHR11019">
    <property type="entry name" value="HTH-TYPE TRANSCRIPTIONAL REGULATOR NIMR"/>
    <property type="match status" value="1"/>
</dbReference>
<sequence length="289" mass="30818">MAGFPGATVVVMATSVAAACGCGLSINCPVVSSNRQSPASRRSTPRRELPDATLDELAQHERIERHHHDRHQLIHPGSGILQVETAAGSWVVPPQRAVWIPAFTDHAHVARTPTRMRSLSFPAEIDPVGAAQPAVLVVTPLLHELVAALAEPDLGSTEAQLATLRQAAADQLGHAERLSTHLPAPVDDRLRAVAALLHRDPADARSLGELGAAVGASERTLSRLFRAETGLTFPQWRTRLRLHHALDQLASGRSVTATATACGYATPSAFIEAFRAAFGTTPSRHRALP</sequence>
<keyword evidence="3 9" id="KW-0238">DNA-binding</keyword>
<dbReference type="EMBL" id="FOAZ01000016">
    <property type="protein sequence ID" value="SEM01274.1"/>
    <property type="molecule type" value="Genomic_DNA"/>
</dbReference>
<evidence type="ECO:0000256" key="2">
    <source>
        <dbReference type="ARBA" id="ARBA00023015"/>
    </source>
</evidence>
<feature type="region of interest" description="Disordered" evidence="7">
    <location>
        <begin position="32"/>
        <end position="51"/>
    </location>
</feature>